<gene>
    <name evidence="2" type="ORF">BD410DRAFT_622447</name>
</gene>
<feature type="compositionally biased region" description="Pro residues" evidence="1">
    <location>
        <begin position="1"/>
        <end position="12"/>
    </location>
</feature>
<protein>
    <submittedName>
        <fullName evidence="2">Uncharacterized protein</fullName>
    </submittedName>
</protein>
<evidence type="ECO:0000313" key="3">
    <source>
        <dbReference type="Proteomes" id="UP000294933"/>
    </source>
</evidence>
<accession>A0A4Y7PM35</accession>
<proteinExistence type="predicted"/>
<evidence type="ECO:0000256" key="1">
    <source>
        <dbReference type="SAM" id="MobiDB-lite"/>
    </source>
</evidence>
<evidence type="ECO:0000313" key="2">
    <source>
        <dbReference type="EMBL" id="TDL16493.1"/>
    </source>
</evidence>
<dbReference type="EMBL" id="ML170242">
    <property type="protein sequence ID" value="TDL16493.1"/>
    <property type="molecule type" value="Genomic_DNA"/>
</dbReference>
<dbReference type="Proteomes" id="UP000294933">
    <property type="component" value="Unassembled WGS sequence"/>
</dbReference>
<organism evidence="2 3">
    <name type="scientific">Rickenella mellea</name>
    <dbReference type="NCBI Taxonomy" id="50990"/>
    <lineage>
        <taxon>Eukaryota</taxon>
        <taxon>Fungi</taxon>
        <taxon>Dikarya</taxon>
        <taxon>Basidiomycota</taxon>
        <taxon>Agaricomycotina</taxon>
        <taxon>Agaricomycetes</taxon>
        <taxon>Hymenochaetales</taxon>
        <taxon>Rickenellaceae</taxon>
        <taxon>Rickenella</taxon>
    </lineage>
</organism>
<name>A0A4Y7PM35_9AGAM</name>
<dbReference type="AlphaFoldDB" id="A0A4Y7PM35"/>
<reference evidence="2 3" key="1">
    <citation type="submission" date="2018-06" db="EMBL/GenBank/DDBJ databases">
        <title>A transcriptomic atlas of mushroom development highlights an independent origin of complex multicellularity.</title>
        <authorList>
            <consortium name="DOE Joint Genome Institute"/>
            <person name="Krizsan K."/>
            <person name="Almasi E."/>
            <person name="Merenyi Z."/>
            <person name="Sahu N."/>
            <person name="Viragh M."/>
            <person name="Koszo T."/>
            <person name="Mondo S."/>
            <person name="Kiss B."/>
            <person name="Balint B."/>
            <person name="Kues U."/>
            <person name="Barry K."/>
            <person name="Hegedus J.C."/>
            <person name="Henrissat B."/>
            <person name="Johnson J."/>
            <person name="Lipzen A."/>
            <person name="Ohm R."/>
            <person name="Nagy I."/>
            <person name="Pangilinan J."/>
            <person name="Yan J."/>
            <person name="Xiong Y."/>
            <person name="Grigoriev I.V."/>
            <person name="Hibbett D.S."/>
            <person name="Nagy L.G."/>
        </authorList>
    </citation>
    <scope>NUCLEOTIDE SEQUENCE [LARGE SCALE GENOMIC DNA]</scope>
    <source>
        <strain evidence="2 3">SZMC22713</strain>
    </source>
</reference>
<dbReference type="VEuPathDB" id="FungiDB:BD410DRAFT_622447"/>
<keyword evidence="3" id="KW-1185">Reference proteome</keyword>
<feature type="region of interest" description="Disordered" evidence="1">
    <location>
        <begin position="1"/>
        <end position="23"/>
    </location>
</feature>
<sequence>MRPPSSPLPPLSPRKSQPPVRPRVRAYKRADHGSDVTCLRCLTPALQAILRKALLRVMVRILRTIPKCDDDLLAHHQSHKPHNLDKGKGTACECSRASPAASVRCTRCGTLDEVVFRADMFTGAEIDDDTDRGMLVGIRTRSKKHGFLAHGSAGCVPVFMGVGHVEGAEESDDGGR</sequence>
<dbReference type="OrthoDB" id="3256736at2759"/>